<dbReference type="InterPro" id="IPR025660">
    <property type="entry name" value="Pept_his_AS"/>
</dbReference>
<evidence type="ECO:0000313" key="3">
    <source>
        <dbReference type="Proteomes" id="UP000001879"/>
    </source>
</evidence>
<proteinExistence type="predicted"/>
<keyword evidence="3" id="KW-1185">Reference proteome</keyword>
<gene>
    <name evidence="1" type="ordered locus">Nmag_3308</name>
    <name evidence="2" type="ORF">C500_13691</name>
</gene>
<evidence type="ECO:0000313" key="2">
    <source>
        <dbReference type="EMBL" id="ELY28214.1"/>
    </source>
</evidence>
<dbReference type="Proteomes" id="UP000011543">
    <property type="component" value="Unassembled WGS sequence"/>
</dbReference>
<name>D3SSL3_NATMM</name>
<dbReference type="EMBL" id="CP001932">
    <property type="protein sequence ID" value="ADD06858.1"/>
    <property type="molecule type" value="Genomic_DNA"/>
</dbReference>
<reference evidence="1" key="4">
    <citation type="submission" date="2016-09" db="EMBL/GenBank/DDBJ databases">
        <authorList>
            <person name="Pfeiffer F."/>
        </authorList>
    </citation>
    <scope>NUCLEOTIDE SEQUENCE</scope>
    <source>
        <strain evidence="1">ATCC 43099</strain>
    </source>
</reference>
<reference evidence="2 4" key="3">
    <citation type="journal article" date="2014" name="PLoS Genet.">
        <title>Phylogenetically driven sequencing of extremely halophilic archaea reveals strategies for static and dynamic osmo-response.</title>
        <authorList>
            <person name="Becker E.A."/>
            <person name="Seitzer P.M."/>
            <person name="Tritt A."/>
            <person name="Larsen D."/>
            <person name="Krusor M."/>
            <person name="Yao A.I."/>
            <person name="Wu D."/>
            <person name="Madern D."/>
            <person name="Eisen J.A."/>
            <person name="Darling A.E."/>
            <person name="Facciotti M.T."/>
        </authorList>
    </citation>
    <scope>NUCLEOTIDE SEQUENCE [LARGE SCALE GENOMIC DNA]</scope>
    <source>
        <strain evidence="4">ATCC 43099 / DSM 3394 / CCM 3739 / CIP 104546 / IAM 13178 / JCM 8861 / NBRC 102185 / NCIMB 2190 / MS3</strain>
        <strain evidence="2">MS-3</strain>
    </source>
</reference>
<reference evidence="3" key="1">
    <citation type="submission" date="2010-02" db="EMBL/GenBank/DDBJ databases">
        <title>Complete sequence of chromosome of Natrialba magadii ATCC 43099.</title>
        <authorList>
            <consortium name="US DOE Joint Genome Institute"/>
            <person name="Lucas S."/>
            <person name="Copeland A."/>
            <person name="Lapidus A."/>
            <person name="Cheng J.-F."/>
            <person name="Bruce D."/>
            <person name="Goodwin L."/>
            <person name="Pitluck S."/>
            <person name="Davenport K."/>
            <person name="Saunders E."/>
            <person name="Detter J.C."/>
            <person name="Han C."/>
            <person name="Tapia R."/>
            <person name="Land M."/>
            <person name="Hauser L."/>
            <person name="Kyrpides N."/>
            <person name="Mikhailova N."/>
            <person name="De Castro R.E."/>
            <person name="Maupin-Furlow J.A."/>
            <person name="Woyke T."/>
        </authorList>
    </citation>
    <scope>NUCLEOTIDE SEQUENCE [LARGE SCALE GENOMIC DNA]</scope>
    <source>
        <strain evidence="3">ATCC 43099 / DSM 3394 / CCM 3739 / CIP 104546 / IAM 13178 / JCM 8861 / NBRC 102185 / NCIMB 2190 / MS3</strain>
    </source>
</reference>
<dbReference type="STRING" id="547559.Nmag_3308"/>
<sequence length="182" mass="19364">MSGVVSRRTLLQSIGIGAAVPAIETVTGSKTSQLSFRDQSPPVTWSQTYDPGGLATDSSVNDHIVVSDLQPSSHGVLAVGYGYTADAGHGWITSIDGSGHRQWEHVFDGNVEFRAIESAQSDGDSDRSEPHDAIVCGATNSTVRPEAGARNFDPYCARLDDEGELTVGSHVSNGPLIRWNIR</sequence>
<dbReference type="PATRIC" id="fig|547559.17.peg.2709"/>
<dbReference type="HOGENOM" id="CLU_1478956_0_0_2"/>
<dbReference type="PaxDb" id="547559-Nmag_3308"/>
<reference evidence="1 3" key="2">
    <citation type="journal article" date="2012" name="BMC Genomics">
        <title>A comparative genomics perspective on the genetic content of the alkaliphilic haloarchaeon Natrialba magadii ATCC 43099T.</title>
        <authorList>
            <person name="Siddaramappa S."/>
            <person name="Challacombe J.F."/>
            <person name="Decastro R.E."/>
            <person name="Pfeiffer F."/>
            <person name="Sastre D.E."/>
            <person name="Gimenez M.I."/>
            <person name="Paggi R.A."/>
            <person name="Detter J.C."/>
            <person name="Davenport K.W."/>
            <person name="Goodwin L.A."/>
            <person name="Kyrpides N."/>
            <person name="Tapia R."/>
            <person name="Pitluck S."/>
            <person name="Lucas S."/>
            <person name="Woyke T."/>
            <person name="Maupin-Furlow J.A."/>
        </authorList>
    </citation>
    <scope>NUCLEOTIDE SEQUENCE [LARGE SCALE GENOMIC DNA]</scope>
    <source>
        <strain evidence="1">ATCC 43099</strain>
        <strain evidence="3">ATCC 43099 / DSM 3394 / CCM 3739 / CIP 104546 / IAM 13178 / JCM 8861 / NBRC 102185 / NCIMB 2190 / MS3</strain>
    </source>
</reference>
<evidence type="ECO:0000313" key="4">
    <source>
        <dbReference type="Proteomes" id="UP000011543"/>
    </source>
</evidence>
<protein>
    <recommendedName>
        <fullName evidence="5">Twin-arginine translocation signal domain-containing protein</fullName>
    </recommendedName>
</protein>
<dbReference type="eggNOG" id="arCOG02559">
    <property type="taxonomic scope" value="Archaea"/>
</dbReference>
<dbReference type="Proteomes" id="UP000001879">
    <property type="component" value="Chromosome"/>
</dbReference>
<dbReference type="RefSeq" id="WP_004215917.1">
    <property type="nucleotide sequence ID" value="NC_013922.1"/>
</dbReference>
<accession>D3SSL3</accession>
<dbReference type="EMBL" id="AOHS01000043">
    <property type="protein sequence ID" value="ELY28214.1"/>
    <property type="molecule type" value="Genomic_DNA"/>
</dbReference>
<organism evidence="1 3">
    <name type="scientific">Natrialba magadii (strain ATCC 43099 / DSM 3394 / CCM 3739 / CIP 104546 / IAM 13178 / JCM 8861 / NBRC 102185 / NCIMB 2190 / MS3)</name>
    <name type="common">Natronobacterium magadii</name>
    <dbReference type="NCBI Taxonomy" id="547559"/>
    <lineage>
        <taxon>Archaea</taxon>
        <taxon>Methanobacteriati</taxon>
        <taxon>Methanobacteriota</taxon>
        <taxon>Stenosarchaea group</taxon>
        <taxon>Halobacteria</taxon>
        <taxon>Halobacteriales</taxon>
        <taxon>Natrialbaceae</taxon>
        <taxon>Natrialba</taxon>
    </lineage>
</organism>
<dbReference type="AlphaFoldDB" id="D3SSL3"/>
<evidence type="ECO:0000313" key="1">
    <source>
        <dbReference type="EMBL" id="ADD06858.1"/>
    </source>
</evidence>
<evidence type="ECO:0008006" key="5">
    <source>
        <dbReference type="Google" id="ProtNLM"/>
    </source>
</evidence>
<dbReference type="GeneID" id="8826172"/>
<dbReference type="PROSITE" id="PS00639">
    <property type="entry name" value="THIOL_PROTEASE_HIS"/>
    <property type="match status" value="1"/>
</dbReference>
<dbReference type="KEGG" id="nmg:Nmag_3308"/>